<accession>A0A4Y7IYK5</accession>
<reference evidence="1 2" key="1">
    <citation type="journal article" date="2018" name="Science">
        <title>The opium poppy genome and morphinan production.</title>
        <authorList>
            <person name="Guo L."/>
            <person name="Winzer T."/>
            <person name="Yang X."/>
            <person name="Li Y."/>
            <person name="Ning Z."/>
            <person name="He Z."/>
            <person name="Teodor R."/>
            <person name="Lu Y."/>
            <person name="Bowser T.A."/>
            <person name="Graham I.A."/>
            <person name="Ye K."/>
        </authorList>
    </citation>
    <scope>NUCLEOTIDE SEQUENCE [LARGE SCALE GENOMIC DNA]</scope>
    <source>
        <strain evidence="2">cv. HN1</strain>
        <tissue evidence="1">Leaves</tissue>
    </source>
</reference>
<name>A0A4Y7IYK5_PAPSO</name>
<evidence type="ECO:0000313" key="2">
    <source>
        <dbReference type="Proteomes" id="UP000316621"/>
    </source>
</evidence>
<dbReference type="AlphaFoldDB" id="A0A4Y7IYK5"/>
<sequence length="77" mass="8963">MVKEEKWVDIDDYLLLDEPGYITLNRWRRMVNHIGTNGLLSFSEQVDVLAKRYCPEILEVRDKLLTADLWLIEAAGA</sequence>
<proteinExistence type="predicted"/>
<dbReference type="Gramene" id="RZC52822">
    <property type="protein sequence ID" value="RZC52822"/>
    <property type="gene ID" value="C5167_021248"/>
</dbReference>
<protein>
    <submittedName>
        <fullName evidence="1">Uncharacterized protein</fullName>
    </submittedName>
</protein>
<dbReference type="PANTHER" id="PTHR47430">
    <property type="entry name" value="GB|AAC33480.1"/>
    <property type="match status" value="1"/>
</dbReference>
<dbReference type="Proteomes" id="UP000316621">
    <property type="component" value="Chromosome 2"/>
</dbReference>
<keyword evidence="2" id="KW-1185">Reference proteome</keyword>
<dbReference type="EMBL" id="CM010716">
    <property type="protein sequence ID" value="RZC52822.1"/>
    <property type="molecule type" value="Genomic_DNA"/>
</dbReference>
<organism evidence="1 2">
    <name type="scientific">Papaver somniferum</name>
    <name type="common">Opium poppy</name>
    <dbReference type="NCBI Taxonomy" id="3469"/>
    <lineage>
        <taxon>Eukaryota</taxon>
        <taxon>Viridiplantae</taxon>
        <taxon>Streptophyta</taxon>
        <taxon>Embryophyta</taxon>
        <taxon>Tracheophyta</taxon>
        <taxon>Spermatophyta</taxon>
        <taxon>Magnoliopsida</taxon>
        <taxon>Ranunculales</taxon>
        <taxon>Papaveraceae</taxon>
        <taxon>Papaveroideae</taxon>
        <taxon>Papaver</taxon>
    </lineage>
</organism>
<dbReference type="STRING" id="3469.A0A4Y7IYK5"/>
<dbReference type="PANTHER" id="PTHR47430:SF4">
    <property type="entry name" value="GB|AAC33480.1"/>
    <property type="match status" value="1"/>
</dbReference>
<evidence type="ECO:0000313" key="1">
    <source>
        <dbReference type="EMBL" id="RZC52822.1"/>
    </source>
</evidence>
<gene>
    <name evidence="1" type="ORF">C5167_021248</name>
</gene>